<dbReference type="HOGENOM" id="CLU_663675_0_0_10"/>
<dbReference type="eggNOG" id="COG0671">
    <property type="taxonomic scope" value="Bacteria"/>
</dbReference>
<gene>
    <name evidence="3" type="ORF">HMPREF9134_01228</name>
</gene>
<evidence type="ECO:0000256" key="1">
    <source>
        <dbReference type="SAM" id="SignalP"/>
    </source>
</evidence>
<reference evidence="3 4" key="1">
    <citation type="submission" date="2012-05" db="EMBL/GenBank/DDBJ databases">
        <authorList>
            <person name="Weinstock G."/>
            <person name="Sodergren E."/>
            <person name="Lobos E.A."/>
            <person name="Fulton L."/>
            <person name="Fulton R."/>
            <person name="Courtney L."/>
            <person name="Fronick C."/>
            <person name="O'Laughlin M."/>
            <person name="Godfrey J."/>
            <person name="Wilson R.M."/>
            <person name="Miner T."/>
            <person name="Farmer C."/>
            <person name="Delehaunty K."/>
            <person name="Cordes M."/>
            <person name="Minx P."/>
            <person name="Tomlinson C."/>
            <person name="Chen J."/>
            <person name="Wollam A."/>
            <person name="Pepin K.H."/>
            <person name="Bhonagiri V."/>
            <person name="Zhang X."/>
            <person name="Suruliraj S."/>
            <person name="Warren W."/>
            <person name="Mitreva M."/>
            <person name="Mardis E.R."/>
            <person name="Wilson R.K."/>
        </authorList>
    </citation>
    <scope>NUCLEOTIDE SEQUENCE [LARGE SCALE GENOMIC DNA]</scope>
    <source>
        <strain evidence="3 4">F0037</strain>
    </source>
</reference>
<dbReference type="InterPro" id="IPR036938">
    <property type="entry name" value="PAP2/HPO_sf"/>
</dbReference>
<dbReference type="EMBL" id="AMEQ01000035">
    <property type="protein sequence ID" value="EKY00881.1"/>
    <property type="molecule type" value="Genomic_DNA"/>
</dbReference>
<dbReference type="RefSeq" id="WP_005467283.1">
    <property type="nucleotide sequence ID" value="NZ_KB291031.1"/>
</dbReference>
<evidence type="ECO:0000259" key="2">
    <source>
        <dbReference type="SMART" id="SM00014"/>
    </source>
</evidence>
<dbReference type="Pfam" id="PF01569">
    <property type="entry name" value="PAP2"/>
    <property type="match status" value="1"/>
</dbReference>
<dbReference type="Gene3D" id="1.20.144.10">
    <property type="entry name" value="Phosphatidic acid phosphatase type 2/haloperoxidase"/>
    <property type="match status" value="1"/>
</dbReference>
<dbReference type="PATRIC" id="fig|1127696.3.peg.1106"/>
<protein>
    <submittedName>
        <fullName evidence="3">PAP2 family protein</fullName>
    </submittedName>
</protein>
<dbReference type="AlphaFoldDB" id="L1NC41"/>
<dbReference type="CDD" id="cd03394">
    <property type="entry name" value="PAP2_like_5"/>
    <property type="match status" value="1"/>
</dbReference>
<name>L1NC41_9PORP</name>
<accession>L1NC41</accession>
<dbReference type="PANTHER" id="PTHR14969">
    <property type="entry name" value="SPHINGOSINE-1-PHOSPHATE PHOSPHOHYDROLASE"/>
    <property type="match status" value="1"/>
</dbReference>
<dbReference type="SUPFAM" id="SSF48317">
    <property type="entry name" value="Acid phosphatase/Vanadium-dependent haloperoxidase"/>
    <property type="match status" value="1"/>
</dbReference>
<organism evidence="3 4">
    <name type="scientific">Porphyromonas catoniae F0037</name>
    <dbReference type="NCBI Taxonomy" id="1127696"/>
    <lineage>
        <taxon>Bacteria</taxon>
        <taxon>Pseudomonadati</taxon>
        <taxon>Bacteroidota</taxon>
        <taxon>Bacteroidia</taxon>
        <taxon>Bacteroidales</taxon>
        <taxon>Porphyromonadaceae</taxon>
        <taxon>Porphyromonas</taxon>
    </lineage>
</organism>
<dbReference type="SMART" id="SM00014">
    <property type="entry name" value="acidPPc"/>
    <property type="match status" value="1"/>
</dbReference>
<dbReference type="InterPro" id="IPR000326">
    <property type="entry name" value="PAP2/HPO"/>
</dbReference>
<keyword evidence="1" id="KW-0732">Signal</keyword>
<feature type="chain" id="PRO_5003954440" evidence="1">
    <location>
        <begin position="19"/>
        <end position="414"/>
    </location>
</feature>
<evidence type="ECO:0000313" key="4">
    <source>
        <dbReference type="Proteomes" id="UP000010408"/>
    </source>
</evidence>
<sequence>MRLFTPFLFVLGLLSAHAPLCGQEERIDSLRLNRTEVNKQLLHGVKMAAPIVGAGFLQTLNNQYVRELRFAYYPRFRHRYDDYLQFVPLAGQLGLRLAGVRGVTDNLLQMASADAIASLTMLALTSAIKYTARVERPDGSSRNSFPSGHTTMAFTSAELLNIEYGDRFPWLRPISYTIATATGVGRLLNNRHWIGDVVTGAGLGILSAHFGYWATDLLFGRSRRNHTPSPLFPREGFLLYLPIESGTLHTKQGAEWYAVSRAFGLGVEYTPPSFPLFLQAQAQLALHRIYRHSKTGEELGAELKGIRLQLGLGKDFSIWEDFGLNVSTHARLIRYVGQDLVRPEEIQRVSVPRWRIGMGIELAPHWQFTRHLGIRVPCGVDYFPSSLRFMPLGGEEVRLRGLSYYISSSLEVHL</sequence>
<dbReference type="STRING" id="1127696.HMPREF9134_01228"/>
<comment type="caution">
    <text evidence="3">The sequence shown here is derived from an EMBL/GenBank/DDBJ whole genome shotgun (WGS) entry which is preliminary data.</text>
</comment>
<evidence type="ECO:0000313" key="3">
    <source>
        <dbReference type="EMBL" id="EKY00881.1"/>
    </source>
</evidence>
<feature type="signal peptide" evidence="1">
    <location>
        <begin position="1"/>
        <end position="18"/>
    </location>
</feature>
<proteinExistence type="predicted"/>
<dbReference type="PANTHER" id="PTHR14969:SF13">
    <property type="entry name" value="AT30094P"/>
    <property type="match status" value="1"/>
</dbReference>
<dbReference type="Proteomes" id="UP000010408">
    <property type="component" value="Unassembled WGS sequence"/>
</dbReference>
<feature type="domain" description="Phosphatidic acid phosphatase type 2/haloperoxidase" evidence="2">
    <location>
        <begin position="107"/>
        <end position="212"/>
    </location>
</feature>